<dbReference type="SUPFAM" id="SSF53448">
    <property type="entry name" value="Nucleotide-diphospho-sugar transferases"/>
    <property type="match status" value="1"/>
</dbReference>
<sequence>MTPLAAIVIGRNEEDRLLACLRSLQGRVDRLIYADSGSTDGSLAAAAALGVETVALSPPHTAARGRNAGAAALGDWDGHLLFVDGDCTVDPGWPGAARAALDADPGLGLVTGWRRERYPERSIFNRMAEVEWHRPAGEIRTCGGDMAVRAAAFRQIGGFDAGLIAAEDDDFCLRLGKAGWRLQRLPVAMTEHDMDMTNIRQWWRRAVRSGHGFAQVGEMHPPHCRRDRLRVIGYCALAAFGVLASAITPWAGGAVLAILAISLVRTARGLRRAHDMDMAEALHQAAWLLATKLPNLVGIAMWHLRRRERPPEIIEYK</sequence>
<reference evidence="7 8" key="1">
    <citation type="submission" date="2016-11" db="EMBL/GenBank/DDBJ databases">
        <authorList>
            <person name="Jaros S."/>
            <person name="Januszkiewicz K."/>
            <person name="Wedrychowicz H."/>
        </authorList>
    </citation>
    <scope>NUCLEOTIDE SEQUENCE [LARGE SCALE GENOMIC DNA]</scope>
    <source>
        <strain evidence="7 8">DSM 100565</strain>
    </source>
</reference>
<gene>
    <name evidence="7" type="ORF">SAMN05444417_2585</name>
</gene>
<dbReference type="Pfam" id="PF00535">
    <property type="entry name" value="Glycos_transf_2"/>
    <property type="match status" value="1"/>
</dbReference>
<dbReference type="GO" id="GO:0016757">
    <property type="term" value="F:glycosyltransferase activity"/>
    <property type="evidence" value="ECO:0007669"/>
    <property type="project" value="UniProtKB-KW"/>
</dbReference>
<dbReference type="PANTHER" id="PTHR43179">
    <property type="entry name" value="RHAMNOSYLTRANSFERASE WBBL"/>
    <property type="match status" value="1"/>
</dbReference>
<dbReference type="OrthoDB" id="8416156at2"/>
<dbReference type="Proteomes" id="UP000184292">
    <property type="component" value="Unassembled WGS sequence"/>
</dbReference>
<organism evidence="7 8">
    <name type="scientific">Wenxinia saemankumensis</name>
    <dbReference type="NCBI Taxonomy" id="1447782"/>
    <lineage>
        <taxon>Bacteria</taxon>
        <taxon>Pseudomonadati</taxon>
        <taxon>Pseudomonadota</taxon>
        <taxon>Alphaproteobacteria</taxon>
        <taxon>Rhodobacterales</taxon>
        <taxon>Roseobacteraceae</taxon>
        <taxon>Wenxinia</taxon>
    </lineage>
</organism>
<dbReference type="InterPro" id="IPR029044">
    <property type="entry name" value="Nucleotide-diphossugar_trans"/>
</dbReference>
<evidence type="ECO:0000256" key="1">
    <source>
        <dbReference type="ARBA" id="ARBA00006739"/>
    </source>
</evidence>
<dbReference type="Gene3D" id="3.90.550.10">
    <property type="entry name" value="Spore Coat Polysaccharide Biosynthesis Protein SpsA, Chain A"/>
    <property type="match status" value="1"/>
</dbReference>
<keyword evidence="4" id="KW-0472">Membrane</keyword>
<dbReference type="STRING" id="1447782.SAMN05444417_2585"/>
<dbReference type="InterPro" id="IPR001173">
    <property type="entry name" value="Glyco_trans_2-like"/>
</dbReference>
<keyword evidence="3 7" id="KW-0808">Transferase</keyword>
<proteinExistence type="inferred from homology"/>
<evidence type="ECO:0000259" key="5">
    <source>
        <dbReference type="Pfam" id="PF00535"/>
    </source>
</evidence>
<evidence type="ECO:0000313" key="7">
    <source>
        <dbReference type="EMBL" id="SHJ02999.1"/>
    </source>
</evidence>
<dbReference type="AlphaFoldDB" id="A0A1M6FZF2"/>
<feature type="domain" description="Glycosyltransferase 2-like" evidence="5">
    <location>
        <begin position="7"/>
        <end position="127"/>
    </location>
</feature>
<feature type="domain" description="Glycosyltransferase 2-like" evidence="6">
    <location>
        <begin position="143"/>
        <end position="265"/>
    </location>
</feature>
<evidence type="ECO:0000313" key="8">
    <source>
        <dbReference type="Proteomes" id="UP000184292"/>
    </source>
</evidence>
<accession>A0A1M6FZF2</accession>
<keyword evidence="8" id="KW-1185">Reference proteome</keyword>
<dbReference type="PANTHER" id="PTHR43179:SF12">
    <property type="entry name" value="GALACTOFURANOSYLTRANSFERASE GLFT2"/>
    <property type="match status" value="1"/>
</dbReference>
<evidence type="ECO:0000256" key="2">
    <source>
        <dbReference type="ARBA" id="ARBA00022676"/>
    </source>
</evidence>
<dbReference type="RefSeq" id="WP_073331203.1">
    <property type="nucleotide sequence ID" value="NZ_FQYO01000004.1"/>
</dbReference>
<dbReference type="EMBL" id="FQYO01000004">
    <property type="protein sequence ID" value="SHJ02999.1"/>
    <property type="molecule type" value="Genomic_DNA"/>
</dbReference>
<protein>
    <submittedName>
        <fullName evidence="7">Glycosyltransferase, GT2 family</fullName>
    </submittedName>
</protein>
<evidence type="ECO:0000256" key="4">
    <source>
        <dbReference type="SAM" id="Phobius"/>
    </source>
</evidence>
<dbReference type="Pfam" id="PF13632">
    <property type="entry name" value="Glyco_trans_2_3"/>
    <property type="match status" value="1"/>
</dbReference>
<keyword evidence="2" id="KW-0328">Glycosyltransferase</keyword>
<keyword evidence="4" id="KW-0812">Transmembrane</keyword>
<keyword evidence="4" id="KW-1133">Transmembrane helix</keyword>
<comment type="similarity">
    <text evidence="1">Belongs to the glycosyltransferase 2 family.</text>
</comment>
<evidence type="ECO:0000256" key="3">
    <source>
        <dbReference type="ARBA" id="ARBA00022679"/>
    </source>
</evidence>
<evidence type="ECO:0000259" key="6">
    <source>
        <dbReference type="Pfam" id="PF13632"/>
    </source>
</evidence>
<name>A0A1M6FZF2_9RHOB</name>
<feature type="transmembrane region" description="Helical" evidence="4">
    <location>
        <begin position="231"/>
        <end position="264"/>
    </location>
</feature>